<dbReference type="KEGG" id="sge:DWG14_04610"/>
<sequence length="210" mass="21245">MAPRNRSLSRAAALGMTAAAVALLTGCTPSTGTTHSSPPNTAETASSSPQTPTQPANSAASNGSGGSSTSGGSGSSATSPRPTTANAPARTDACRSLPVSAAVKADVTAAYGTQAEPRLTHITPVKGTFYYGSCDGTFYAGTRFQLTPGSTEAEQVALQDDGSVMKYFIDRPGTGWTYLASDPFPASPEGCAAIPEIPAHLSALWNDCHS</sequence>
<evidence type="ECO:0008006" key="5">
    <source>
        <dbReference type="Google" id="ProtNLM"/>
    </source>
</evidence>
<feature type="compositionally biased region" description="Polar residues" evidence="1">
    <location>
        <begin position="42"/>
        <end position="54"/>
    </location>
</feature>
<feature type="compositionally biased region" description="Gly residues" evidence="1">
    <location>
        <begin position="63"/>
        <end position="74"/>
    </location>
</feature>
<dbReference type="EMBL" id="CP032427">
    <property type="protein sequence ID" value="AYC40347.1"/>
    <property type="molecule type" value="Genomic_DNA"/>
</dbReference>
<organism evidence="3 4">
    <name type="scientific">Streptomyces griseorubiginosus</name>
    <dbReference type="NCBI Taxonomy" id="67304"/>
    <lineage>
        <taxon>Bacteria</taxon>
        <taxon>Bacillati</taxon>
        <taxon>Actinomycetota</taxon>
        <taxon>Actinomycetes</taxon>
        <taxon>Kitasatosporales</taxon>
        <taxon>Streptomycetaceae</taxon>
        <taxon>Streptomyces</taxon>
    </lineage>
</organism>
<gene>
    <name evidence="3" type="ORF">DWG14_04610</name>
</gene>
<evidence type="ECO:0000313" key="3">
    <source>
        <dbReference type="EMBL" id="AYC40347.1"/>
    </source>
</evidence>
<feature type="region of interest" description="Disordered" evidence="1">
    <location>
        <begin position="27"/>
        <end position="90"/>
    </location>
</feature>
<keyword evidence="2" id="KW-0732">Signal</keyword>
<feature type="chain" id="PRO_5042486377" description="Lipoprotein" evidence="2">
    <location>
        <begin position="23"/>
        <end position="210"/>
    </location>
</feature>
<dbReference type="AlphaFoldDB" id="A0AAI8L2M5"/>
<reference evidence="3 4" key="1">
    <citation type="submission" date="2018-09" db="EMBL/GenBank/DDBJ databases">
        <title>Production of Trimethoprim by Streptomyces sp. 3E-1.</title>
        <authorList>
            <person name="Kang H.J."/>
            <person name="Kim S.B."/>
        </authorList>
    </citation>
    <scope>NUCLEOTIDE SEQUENCE [LARGE SCALE GENOMIC DNA]</scope>
    <source>
        <strain evidence="3 4">3E-1</strain>
    </source>
</reference>
<feature type="signal peptide" evidence="2">
    <location>
        <begin position="1"/>
        <end position="22"/>
    </location>
</feature>
<evidence type="ECO:0000313" key="4">
    <source>
        <dbReference type="Proteomes" id="UP000265765"/>
    </source>
</evidence>
<evidence type="ECO:0000256" key="1">
    <source>
        <dbReference type="SAM" id="MobiDB-lite"/>
    </source>
</evidence>
<dbReference type="PROSITE" id="PS51257">
    <property type="entry name" value="PROKAR_LIPOPROTEIN"/>
    <property type="match status" value="1"/>
</dbReference>
<evidence type="ECO:0000256" key="2">
    <source>
        <dbReference type="SAM" id="SignalP"/>
    </source>
</evidence>
<dbReference type="Proteomes" id="UP000265765">
    <property type="component" value="Chromosome"/>
</dbReference>
<feature type="compositionally biased region" description="Low complexity" evidence="1">
    <location>
        <begin position="27"/>
        <end position="41"/>
    </location>
</feature>
<protein>
    <recommendedName>
        <fullName evidence="5">Lipoprotein</fullName>
    </recommendedName>
</protein>
<proteinExistence type="predicted"/>
<name>A0AAI8L2M5_9ACTN</name>
<feature type="compositionally biased region" description="Low complexity" evidence="1">
    <location>
        <begin position="75"/>
        <end position="90"/>
    </location>
</feature>
<accession>A0AAI8L2M5</accession>